<dbReference type="EMBL" id="KK583190">
    <property type="protein sequence ID" value="KDO34804.1"/>
    <property type="molecule type" value="Genomic_DNA"/>
</dbReference>
<dbReference type="OrthoDB" id="77317at2759"/>
<reference evidence="2 3" key="1">
    <citation type="journal article" date="2013" name="PLoS Genet.">
        <title>Distinctive expansion of potential virulence genes in the genome of the oomycete fish pathogen Saprolegnia parasitica.</title>
        <authorList>
            <person name="Jiang R.H."/>
            <person name="de Bruijn I."/>
            <person name="Haas B.J."/>
            <person name="Belmonte R."/>
            <person name="Lobach L."/>
            <person name="Christie J."/>
            <person name="van den Ackerveken G."/>
            <person name="Bottin A."/>
            <person name="Bulone V."/>
            <person name="Diaz-Moreno S.M."/>
            <person name="Dumas B."/>
            <person name="Fan L."/>
            <person name="Gaulin E."/>
            <person name="Govers F."/>
            <person name="Grenville-Briggs L.J."/>
            <person name="Horner N.R."/>
            <person name="Levin J.Z."/>
            <person name="Mammella M."/>
            <person name="Meijer H.J."/>
            <person name="Morris P."/>
            <person name="Nusbaum C."/>
            <person name="Oome S."/>
            <person name="Phillips A.J."/>
            <person name="van Rooyen D."/>
            <person name="Rzeszutek E."/>
            <person name="Saraiva M."/>
            <person name="Secombes C.J."/>
            <person name="Seidl M.F."/>
            <person name="Snel B."/>
            <person name="Stassen J.H."/>
            <person name="Sykes S."/>
            <person name="Tripathy S."/>
            <person name="van den Berg H."/>
            <person name="Vega-Arreguin J.C."/>
            <person name="Wawra S."/>
            <person name="Young S.K."/>
            <person name="Zeng Q."/>
            <person name="Dieguez-Uribeondo J."/>
            <person name="Russ C."/>
            <person name="Tyler B.M."/>
            <person name="van West P."/>
        </authorList>
    </citation>
    <scope>NUCLEOTIDE SEQUENCE [LARGE SCALE GENOMIC DNA]</scope>
    <source>
        <strain evidence="2 3">CBS 223.65</strain>
    </source>
</reference>
<feature type="compositionally biased region" description="Polar residues" evidence="1">
    <location>
        <begin position="391"/>
        <end position="400"/>
    </location>
</feature>
<dbReference type="VEuPathDB" id="FungiDB:SPRG_18945"/>
<accession>A0A067CVT5</accession>
<keyword evidence="3" id="KW-1185">Reference proteome</keyword>
<evidence type="ECO:0000256" key="1">
    <source>
        <dbReference type="SAM" id="MobiDB-lite"/>
    </source>
</evidence>
<dbReference type="AlphaFoldDB" id="A0A067CVT5"/>
<sequence>MSDCTHELEDLLVEVFESLATDGPILPEYVARKLHGMVHLHRLCSHRYSSDFVDTSCLECGEARRSNQTESDEPAPEETETDVEASAVLARPELVLEDAPAWIAIQKQNEHPELLIECDSDDEDEDDDGFVPRSDWASSQDHPEIVIELEGTPVQSAQPEIVIELEHEPSYMAALTAHPELVIELDASPVPATETCDEVGHVNGDEEADDVAEMQSPSFLALPAIEEEDVDTCSVASTMDVLELAGKPLAHLPSVSQSSETQSMHSDDETVTSVDLDLENIQSLNNEYDEFFEFMNQQLEPESPEEMPSPRPAYTPTHSRSSSDASDSDDDDVRELYGSKSTATTSPCSSIANGKSSVPSSPKPSIMSSPMTSVTKSPVPSCPKPCVRNSPKPSTISSPNPCIRSSPKPSMIAKLCPTPLSLAKDVKPTPARPSAIARPRLEIACASVTTTRGPSATPKKLSVAPTPRKPLATTPVTPRSTEQRHELVAKRREEKERREAQAREEALRQREERRLLLEAKMQAEKDARAELVRKRLLERDDHVLKRHV</sequence>
<feature type="compositionally biased region" description="Acidic residues" evidence="1">
    <location>
        <begin position="70"/>
        <end position="83"/>
    </location>
</feature>
<protein>
    <submittedName>
        <fullName evidence="2">Uncharacterized protein</fullName>
    </submittedName>
</protein>
<dbReference type="GeneID" id="24140419"/>
<feature type="compositionally biased region" description="Basic and acidic residues" evidence="1">
    <location>
        <begin position="481"/>
        <end position="507"/>
    </location>
</feature>
<feature type="region of interest" description="Disordered" evidence="1">
    <location>
        <begin position="65"/>
        <end position="84"/>
    </location>
</feature>
<feature type="region of interest" description="Disordered" evidence="1">
    <location>
        <begin position="300"/>
        <end position="410"/>
    </location>
</feature>
<name>A0A067CVT5_SAPPC</name>
<dbReference type="RefSeq" id="XP_012194814.1">
    <property type="nucleotide sequence ID" value="XM_012339424.1"/>
</dbReference>
<gene>
    <name evidence="2" type="ORF">SPRG_18945</name>
</gene>
<evidence type="ECO:0000313" key="2">
    <source>
        <dbReference type="EMBL" id="KDO34804.1"/>
    </source>
</evidence>
<feature type="region of interest" description="Disordered" evidence="1">
    <location>
        <begin position="447"/>
        <end position="507"/>
    </location>
</feature>
<dbReference type="Proteomes" id="UP000030745">
    <property type="component" value="Unassembled WGS sequence"/>
</dbReference>
<proteinExistence type="predicted"/>
<organism evidence="2 3">
    <name type="scientific">Saprolegnia parasitica (strain CBS 223.65)</name>
    <dbReference type="NCBI Taxonomy" id="695850"/>
    <lineage>
        <taxon>Eukaryota</taxon>
        <taxon>Sar</taxon>
        <taxon>Stramenopiles</taxon>
        <taxon>Oomycota</taxon>
        <taxon>Saprolegniomycetes</taxon>
        <taxon>Saprolegniales</taxon>
        <taxon>Saprolegniaceae</taxon>
        <taxon>Saprolegnia</taxon>
    </lineage>
</organism>
<dbReference type="KEGG" id="spar:SPRG_18945"/>
<feature type="compositionally biased region" description="Polar residues" evidence="1">
    <location>
        <begin position="339"/>
        <end position="354"/>
    </location>
</feature>
<evidence type="ECO:0000313" key="3">
    <source>
        <dbReference type="Proteomes" id="UP000030745"/>
    </source>
</evidence>
<feature type="compositionally biased region" description="Low complexity" evidence="1">
    <location>
        <begin position="355"/>
        <end position="373"/>
    </location>
</feature>